<dbReference type="AlphaFoldDB" id="A0A7W7Y315"/>
<protein>
    <recommendedName>
        <fullName evidence="4 10">Glutamyl-tRNA(Gln) amidotransferase subunit A</fullName>
        <shortName evidence="10">Glu-ADT subunit A</shortName>
        <ecNumber evidence="3 10">6.3.5.7</ecNumber>
    </recommendedName>
</protein>
<evidence type="ECO:0000256" key="2">
    <source>
        <dbReference type="ARBA" id="ARBA00011123"/>
    </source>
</evidence>
<evidence type="ECO:0000256" key="10">
    <source>
        <dbReference type="HAMAP-Rule" id="MF_00120"/>
    </source>
</evidence>
<evidence type="ECO:0000256" key="7">
    <source>
        <dbReference type="ARBA" id="ARBA00022840"/>
    </source>
</evidence>
<dbReference type="HAMAP" id="MF_00120">
    <property type="entry name" value="GatA"/>
    <property type="match status" value="1"/>
</dbReference>
<keyword evidence="6 10" id="KW-0547">Nucleotide-binding</keyword>
<evidence type="ECO:0000256" key="8">
    <source>
        <dbReference type="ARBA" id="ARBA00022917"/>
    </source>
</evidence>
<dbReference type="InterPro" id="IPR004412">
    <property type="entry name" value="GatA"/>
</dbReference>
<dbReference type="RefSeq" id="WP_183729178.1">
    <property type="nucleotide sequence ID" value="NZ_JACHID010000002.1"/>
</dbReference>
<organism evidence="13 14">
    <name type="scientific">Desulfurispira natronophila</name>
    <dbReference type="NCBI Taxonomy" id="682562"/>
    <lineage>
        <taxon>Bacteria</taxon>
        <taxon>Pseudomonadati</taxon>
        <taxon>Chrysiogenota</taxon>
        <taxon>Chrysiogenia</taxon>
        <taxon>Chrysiogenales</taxon>
        <taxon>Chrysiogenaceae</taxon>
        <taxon>Desulfurispira</taxon>
    </lineage>
</organism>
<comment type="subunit">
    <text evidence="2 10">Heterotrimer of A, B and C subunits.</text>
</comment>
<evidence type="ECO:0000256" key="5">
    <source>
        <dbReference type="ARBA" id="ARBA00022598"/>
    </source>
</evidence>
<comment type="caution">
    <text evidence="13">The sequence shown here is derived from an EMBL/GenBank/DDBJ whole genome shotgun (WGS) entry which is preliminary data.</text>
</comment>
<dbReference type="GO" id="GO:0016740">
    <property type="term" value="F:transferase activity"/>
    <property type="evidence" value="ECO:0007669"/>
    <property type="project" value="UniProtKB-KW"/>
</dbReference>
<name>A0A7W7Y315_9BACT</name>
<comment type="catalytic activity">
    <reaction evidence="9 10">
        <text>L-glutamyl-tRNA(Gln) + L-glutamine + ATP + H2O = L-glutaminyl-tRNA(Gln) + L-glutamate + ADP + phosphate + H(+)</text>
        <dbReference type="Rhea" id="RHEA:17521"/>
        <dbReference type="Rhea" id="RHEA-COMP:9681"/>
        <dbReference type="Rhea" id="RHEA-COMP:9684"/>
        <dbReference type="ChEBI" id="CHEBI:15377"/>
        <dbReference type="ChEBI" id="CHEBI:15378"/>
        <dbReference type="ChEBI" id="CHEBI:29985"/>
        <dbReference type="ChEBI" id="CHEBI:30616"/>
        <dbReference type="ChEBI" id="CHEBI:43474"/>
        <dbReference type="ChEBI" id="CHEBI:58359"/>
        <dbReference type="ChEBI" id="CHEBI:78520"/>
        <dbReference type="ChEBI" id="CHEBI:78521"/>
        <dbReference type="ChEBI" id="CHEBI:456216"/>
        <dbReference type="EC" id="6.3.5.7"/>
    </reaction>
</comment>
<keyword evidence="14" id="KW-1185">Reference proteome</keyword>
<dbReference type="GO" id="GO:0006412">
    <property type="term" value="P:translation"/>
    <property type="evidence" value="ECO:0007669"/>
    <property type="project" value="UniProtKB-UniRule"/>
</dbReference>
<feature type="region of interest" description="Disordered" evidence="11">
    <location>
        <begin position="129"/>
        <end position="151"/>
    </location>
</feature>
<dbReference type="InterPro" id="IPR020556">
    <property type="entry name" value="Amidase_CS"/>
</dbReference>
<dbReference type="NCBIfam" id="TIGR00132">
    <property type="entry name" value="gatA"/>
    <property type="match status" value="1"/>
</dbReference>
<evidence type="ECO:0000256" key="1">
    <source>
        <dbReference type="ARBA" id="ARBA00008069"/>
    </source>
</evidence>
<dbReference type="GO" id="GO:0005524">
    <property type="term" value="F:ATP binding"/>
    <property type="evidence" value="ECO:0007669"/>
    <property type="project" value="UniProtKB-KW"/>
</dbReference>
<evidence type="ECO:0000256" key="11">
    <source>
        <dbReference type="SAM" id="MobiDB-lite"/>
    </source>
</evidence>
<dbReference type="Pfam" id="PF01425">
    <property type="entry name" value="Amidase"/>
    <property type="match status" value="1"/>
</dbReference>
<dbReference type="InterPro" id="IPR036928">
    <property type="entry name" value="AS_sf"/>
</dbReference>
<sequence length="478" mass="51499">MTPPPSLTAHLAALQSGESSSEQLVQQYLQTIEQNDDQLHIFNQVNPAALEEARQADHRRSLGEKLPLLGIPVAVKDNISTEGMRTTCSSRILENYDSIYDATVTSRLREAGAIIIGKTSMDEFAMGSSNQTAHKQKTRNPWDPSRVPGGSSGGSAAAVAAGCAPVALGSDTGGSIRQPAAFCGVVGLKPTYGSVSRYGLVAFASSLDQIGPLTNNVEDAATMLNVIAGHDSRDSTSVSFQKPDYTSFLGQDVSSLKIGLPREYFIEGMDPTIRQQVLESVEHLKAQGATVQDISLPHTDYAVATYYIIATAEASSNLARYDGVRYTQRTSEASDLTEMYVKSRSEGFGAEVKRRIMLGTYVLSSGYYDAYYRKAQKVRTLIARDFAQAFQQVDLIITPTTPTTAFVSGTKSNNPLDMYLEDIFTLSCNLAGIPGMSIPCGKDADGLPIGLQLYAPHFEEGTMLKAAAVLEKKIAFTP</sequence>
<dbReference type="InterPro" id="IPR000120">
    <property type="entry name" value="Amidase"/>
</dbReference>
<evidence type="ECO:0000256" key="6">
    <source>
        <dbReference type="ARBA" id="ARBA00022741"/>
    </source>
</evidence>
<feature type="active site" description="Charge relay system" evidence="10">
    <location>
        <position position="151"/>
    </location>
</feature>
<dbReference type="GO" id="GO:0030956">
    <property type="term" value="C:glutamyl-tRNA(Gln) amidotransferase complex"/>
    <property type="evidence" value="ECO:0007669"/>
    <property type="project" value="InterPro"/>
</dbReference>
<evidence type="ECO:0000256" key="4">
    <source>
        <dbReference type="ARBA" id="ARBA00014428"/>
    </source>
</evidence>
<comment type="function">
    <text evidence="10">Allows the formation of correctly charged Gln-tRNA(Gln) through the transamidation of misacylated Glu-tRNA(Gln) in organisms which lack glutaminyl-tRNA synthetase. The reaction takes place in the presence of glutamine and ATP through an activated gamma-phospho-Glu-tRNA(Gln).</text>
</comment>
<proteinExistence type="inferred from homology"/>
<accession>A0A7W7Y315</accession>
<evidence type="ECO:0000259" key="12">
    <source>
        <dbReference type="Pfam" id="PF01425"/>
    </source>
</evidence>
<dbReference type="Proteomes" id="UP000528322">
    <property type="component" value="Unassembled WGS sequence"/>
</dbReference>
<feature type="domain" description="Amidase" evidence="12">
    <location>
        <begin position="24"/>
        <end position="464"/>
    </location>
</feature>
<dbReference type="GO" id="GO:0050567">
    <property type="term" value="F:glutaminyl-tRNA synthase (glutamine-hydrolyzing) activity"/>
    <property type="evidence" value="ECO:0007669"/>
    <property type="project" value="UniProtKB-UniRule"/>
</dbReference>
<feature type="active site" description="Charge relay system" evidence="10">
    <location>
        <position position="76"/>
    </location>
</feature>
<gene>
    <name evidence="10" type="primary">gatA</name>
    <name evidence="13" type="ORF">HNR37_000415</name>
</gene>
<dbReference type="SUPFAM" id="SSF75304">
    <property type="entry name" value="Amidase signature (AS) enzymes"/>
    <property type="match status" value="1"/>
</dbReference>
<dbReference type="PANTHER" id="PTHR11895:SF151">
    <property type="entry name" value="GLUTAMYL-TRNA(GLN) AMIDOTRANSFERASE SUBUNIT A"/>
    <property type="match status" value="1"/>
</dbReference>
<evidence type="ECO:0000313" key="13">
    <source>
        <dbReference type="EMBL" id="MBB5021109.1"/>
    </source>
</evidence>
<evidence type="ECO:0000256" key="3">
    <source>
        <dbReference type="ARBA" id="ARBA00012739"/>
    </source>
</evidence>
<dbReference type="PROSITE" id="PS00571">
    <property type="entry name" value="AMIDASES"/>
    <property type="match status" value="1"/>
</dbReference>
<dbReference type="Gene3D" id="3.90.1300.10">
    <property type="entry name" value="Amidase signature (AS) domain"/>
    <property type="match status" value="1"/>
</dbReference>
<reference evidence="13 14" key="1">
    <citation type="submission" date="2020-08" db="EMBL/GenBank/DDBJ databases">
        <title>Genomic Encyclopedia of Type Strains, Phase IV (KMG-IV): sequencing the most valuable type-strain genomes for metagenomic binning, comparative biology and taxonomic classification.</title>
        <authorList>
            <person name="Goeker M."/>
        </authorList>
    </citation>
    <scope>NUCLEOTIDE SEQUENCE [LARGE SCALE GENOMIC DNA]</scope>
    <source>
        <strain evidence="13 14">DSM 22071</strain>
    </source>
</reference>
<comment type="similarity">
    <text evidence="1 10">Belongs to the amidase family. GatA subfamily.</text>
</comment>
<dbReference type="EMBL" id="JACHID010000002">
    <property type="protein sequence ID" value="MBB5021109.1"/>
    <property type="molecule type" value="Genomic_DNA"/>
</dbReference>
<keyword evidence="8 10" id="KW-0648">Protein biosynthesis</keyword>
<dbReference type="EC" id="6.3.5.7" evidence="3 10"/>
<feature type="active site" description="Acyl-ester intermediate" evidence="10">
    <location>
        <position position="175"/>
    </location>
</feature>
<keyword evidence="5 10" id="KW-0436">Ligase</keyword>
<keyword evidence="7 10" id="KW-0067">ATP-binding</keyword>
<evidence type="ECO:0000313" key="14">
    <source>
        <dbReference type="Proteomes" id="UP000528322"/>
    </source>
</evidence>
<dbReference type="InterPro" id="IPR023631">
    <property type="entry name" value="Amidase_dom"/>
</dbReference>
<keyword evidence="13" id="KW-0808">Transferase</keyword>
<dbReference type="PANTHER" id="PTHR11895">
    <property type="entry name" value="TRANSAMIDASE"/>
    <property type="match status" value="1"/>
</dbReference>
<evidence type="ECO:0000256" key="9">
    <source>
        <dbReference type="ARBA" id="ARBA00047407"/>
    </source>
</evidence>